<evidence type="ECO:0000256" key="1">
    <source>
        <dbReference type="SAM" id="SignalP"/>
    </source>
</evidence>
<accession>A0ABN8MIA8</accession>
<protein>
    <submittedName>
        <fullName evidence="2">Uncharacterized protein</fullName>
    </submittedName>
</protein>
<feature type="non-terminal residue" evidence="2">
    <location>
        <position position="159"/>
    </location>
</feature>
<organism evidence="2 3">
    <name type="scientific">Porites evermanni</name>
    <dbReference type="NCBI Taxonomy" id="104178"/>
    <lineage>
        <taxon>Eukaryota</taxon>
        <taxon>Metazoa</taxon>
        <taxon>Cnidaria</taxon>
        <taxon>Anthozoa</taxon>
        <taxon>Hexacorallia</taxon>
        <taxon>Scleractinia</taxon>
        <taxon>Fungiina</taxon>
        <taxon>Poritidae</taxon>
        <taxon>Porites</taxon>
    </lineage>
</organism>
<keyword evidence="3" id="KW-1185">Reference proteome</keyword>
<keyword evidence="1" id="KW-0732">Signal</keyword>
<proteinExistence type="predicted"/>
<name>A0ABN8MIA8_9CNID</name>
<gene>
    <name evidence="2" type="ORF">PEVE_00032190</name>
</gene>
<dbReference type="Proteomes" id="UP001159427">
    <property type="component" value="Unassembled WGS sequence"/>
</dbReference>
<reference evidence="2 3" key="1">
    <citation type="submission" date="2022-05" db="EMBL/GenBank/DDBJ databases">
        <authorList>
            <consortium name="Genoscope - CEA"/>
            <person name="William W."/>
        </authorList>
    </citation>
    <scope>NUCLEOTIDE SEQUENCE [LARGE SCALE GENOMIC DNA]</scope>
</reference>
<feature type="chain" id="PRO_5045471466" evidence="1">
    <location>
        <begin position="18"/>
        <end position="159"/>
    </location>
</feature>
<evidence type="ECO:0000313" key="2">
    <source>
        <dbReference type="EMBL" id="CAH3027688.1"/>
    </source>
</evidence>
<comment type="caution">
    <text evidence="2">The sequence shown here is derived from an EMBL/GenBank/DDBJ whole genome shotgun (WGS) entry which is preliminary data.</text>
</comment>
<sequence length="159" mass="17253">MKKVLCLVFLTFTLVLSHQDVNKRGGAGSKEKLQVTPQNTNQALANLMTAGKPIIDTDGSGIVSPYCNSGDMAPRCKLDKDGGYFCNFEHTTCYATGAVATNEVKVYSKTHELSVPTGSDQCANRPEFQAIFLLFAEKGDTYTFLNPSVAPWFFTAPLG</sequence>
<dbReference type="EMBL" id="CALNXI010000467">
    <property type="protein sequence ID" value="CAH3027688.1"/>
    <property type="molecule type" value="Genomic_DNA"/>
</dbReference>
<evidence type="ECO:0000313" key="3">
    <source>
        <dbReference type="Proteomes" id="UP001159427"/>
    </source>
</evidence>
<feature type="signal peptide" evidence="1">
    <location>
        <begin position="1"/>
        <end position="17"/>
    </location>
</feature>